<proteinExistence type="predicted"/>
<evidence type="ECO:0000256" key="1">
    <source>
        <dbReference type="ARBA" id="ARBA00022723"/>
    </source>
</evidence>
<dbReference type="PANTHER" id="PTHR46347:SF1">
    <property type="entry name" value="RING_FYVE_PHD ZINC FINGER SUPERFAMILY PROTEIN"/>
    <property type="match status" value="1"/>
</dbReference>
<dbReference type="InParanoid" id="A0A1Y2GX34"/>
<feature type="compositionally biased region" description="Basic and acidic residues" evidence="4">
    <location>
        <begin position="220"/>
        <end position="231"/>
    </location>
</feature>
<dbReference type="EMBL" id="MCFF01000006">
    <property type="protein sequence ID" value="ORZ26825.1"/>
    <property type="molecule type" value="Genomic_DNA"/>
</dbReference>
<feature type="compositionally biased region" description="Polar residues" evidence="4">
    <location>
        <begin position="187"/>
        <end position="203"/>
    </location>
</feature>
<feature type="region of interest" description="Disordered" evidence="4">
    <location>
        <begin position="82"/>
        <end position="106"/>
    </location>
</feature>
<feature type="transmembrane region" description="Helical" evidence="5">
    <location>
        <begin position="681"/>
        <end position="703"/>
    </location>
</feature>
<evidence type="ECO:0000259" key="6">
    <source>
        <dbReference type="PROSITE" id="PS51292"/>
    </source>
</evidence>
<keyword evidence="2" id="KW-0863">Zinc-finger</keyword>
<feature type="compositionally biased region" description="Polar residues" evidence="4">
    <location>
        <begin position="97"/>
        <end position="106"/>
    </location>
</feature>
<keyword evidence="1" id="KW-0479">Metal-binding</keyword>
<dbReference type="CDD" id="cd16495">
    <property type="entry name" value="RING_CH-C4HC3_MARCH"/>
    <property type="match status" value="1"/>
</dbReference>
<accession>A0A1Y2GX34</accession>
<feature type="compositionally biased region" description="Low complexity" evidence="4">
    <location>
        <begin position="170"/>
        <end position="186"/>
    </location>
</feature>
<dbReference type="Pfam" id="PF12906">
    <property type="entry name" value="RINGv"/>
    <property type="match status" value="1"/>
</dbReference>
<evidence type="ECO:0000313" key="8">
    <source>
        <dbReference type="Proteomes" id="UP000193648"/>
    </source>
</evidence>
<feature type="compositionally biased region" description="Low complexity" evidence="4">
    <location>
        <begin position="11"/>
        <end position="20"/>
    </location>
</feature>
<feature type="region of interest" description="Disordered" evidence="4">
    <location>
        <begin position="446"/>
        <end position="494"/>
    </location>
</feature>
<feature type="compositionally biased region" description="Low complexity" evidence="4">
    <location>
        <begin position="256"/>
        <end position="275"/>
    </location>
</feature>
<dbReference type="GeneID" id="33569400"/>
<feature type="transmembrane region" description="Helical" evidence="5">
    <location>
        <begin position="734"/>
        <end position="757"/>
    </location>
</feature>
<dbReference type="Proteomes" id="UP000193648">
    <property type="component" value="Unassembled WGS sequence"/>
</dbReference>
<comment type="caution">
    <text evidence="7">The sequence shown here is derived from an EMBL/GenBank/DDBJ whole genome shotgun (WGS) entry which is preliminary data.</text>
</comment>
<name>A0A1Y2GX34_9FUNG</name>
<dbReference type="AlphaFoldDB" id="A0A1Y2GX34"/>
<evidence type="ECO:0000313" key="7">
    <source>
        <dbReference type="EMBL" id="ORZ26825.1"/>
    </source>
</evidence>
<dbReference type="InterPro" id="IPR011016">
    <property type="entry name" value="Znf_RING-CH"/>
</dbReference>
<evidence type="ECO:0000256" key="3">
    <source>
        <dbReference type="ARBA" id="ARBA00022833"/>
    </source>
</evidence>
<organism evidence="7 8">
    <name type="scientific">Lobosporangium transversale</name>
    <dbReference type="NCBI Taxonomy" id="64571"/>
    <lineage>
        <taxon>Eukaryota</taxon>
        <taxon>Fungi</taxon>
        <taxon>Fungi incertae sedis</taxon>
        <taxon>Mucoromycota</taxon>
        <taxon>Mortierellomycotina</taxon>
        <taxon>Mortierellomycetes</taxon>
        <taxon>Mortierellales</taxon>
        <taxon>Mortierellaceae</taxon>
        <taxon>Lobosporangium</taxon>
    </lineage>
</organism>
<dbReference type="STRING" id="64571.A0A1Y2GX34"/>
<feature type="compositionally biased region" description="Low complexity" evidence="4">
    <location>
        <begin position="204"/>
        <end position="219"/>
    </location>
</feature>
<gene>
    <name evidence="7" type="ORF">BCR41DRAFT_384371</name>
</gene>
<dbReference type="GO" id="GO:0008270">
    <property type="term" value="F:zinc ion binding"/>
    <property type="evidence" value="ECO:0007669"/>
    <property type="project" value="UniProtKB-KW"/>
</dbReference>
<feature type="domain" description="RING-CH-type" evidence="6">
    <location>
        <begin position="525"/>
        <end position="593"/>
    </location>
</feature>
<keyword evidence="3" id="KW-0862">Zinc</keyword>
<feature type="region of interest" description="Disordered" evidence="4">
    <location>
        <begin position="170"/>
        <end position="235"/>
    </location>
</feature>
<keyword evidence="8" id="KW-1185">Reference proteome</keyword>
<dbReference type="OrthoDB" id="264354at2759"/>
<reference evidence="7 8" key="1">
    <citation type="submission" date="2016-07" db="EMBL/GenBank/DDBJ databases">
        <title>Pervasive Adenine N6-methylation of Active Genes in Fungi.</title>
        <authorList>
            <consortium name="DOE Joint Genome Institute"/>
            <person name="Mondo S.J."/>
            <person name="Dannebaum R.O."/>
            <person name="Kuo R.C."/>
            <person name="Labutti K."/>
            <person name="Haridas S."/>
            <person name="Kuo A."/>
            <person name="Salamov A."/>
            <person name="Ahrendt S.R."/>
            <person name="Lipzen A."/>
            <person name="Sullivan W."/>
            <person name="Andreopoulos W.B."/>
            <person name="Clum A."/>
            <person name="Lindquist E."/>
            <person name="Daum C."/>
            <person name="Ramamoorthy G.K."/>
            <person name="Gryganskyi A."/>
            <person name="Culley D."/>
            <person name="Magnuson J.K."/>
            <person name="James T.Y."/>
            <person name="O'Malley M.A."/>
            <person name="Stajich J.E."/>
            <person name="Spatafora J.W."/>
            <person name="Visel A."/>
            <person name="Grigoriev I.V."/>
        </authorList>
    </citation>
    <scope>NUCLEOTIDE SEQUENCE [LARGE SCALE GENOMIC DNA]</scope>
    <source>
        <strain evidence="7 8">NRRL 3116</strain>
    </source>
</reference>
<dbReference type="PANTHER" id="PTHR46347">
    <property type="entry name" value="RING/FYVE/PHD ZINC FINGER SUPERFAMILY PROTEIN"/>
    <property type="match status" value="1"/>
</dbReference>
<feature type="transmembrane region" description="Helical" evidence="5">
    <location>
        <begin position="600"/>
        <end position="624"/>
    </location>
</feature>
<feature type="compositionally biased region" description="Basic and acidic residues" evidence="4">
    <location>
        <begin position="278"/>
        <end position="287"/>
    </location>
</feature>
<feature type="compositionally biased region" description="Polar residues" evidence="4">
    <location>
        <begin position="313"/>
        <end position="334"/>
    </location>
</feature>
<dbReference type="InterPro" id="IPR013083">
    <property type="entry name" value="Znf_RING/FYVE/PHD"/>
</dbReference>
<protein>
    <recommendedName>
        <fullName evidence="6">RING-CH-type domain-containing protein</fullName>
    </recommendedName>
</protein>
<dbReference type="SUPFAM" id="SSF57850">
    <property type="entry name" value="RING/U-box"/>
    <property type="match status" value="1"/>
</dbReference>
<evidence type="ECO:0000256" key="5">
    <source>
        <dbReference type="SAM" id="Phobius"/>
    </source>
</evidence>
<keyword evidence="5" id="KW-0472">Membrane</keyword>
<keyword evidence="5" id="KW-1133">Transmembrane helix</keyword>
<sequence length="779" mass="84378">MADTPIIRVQTTPTTPHTITNAAESTDAGVAPTHETSLLDHDYDELVDEDWLDMNNPDASHRSFNQNKENSVHTHIHVTTAASDTTHSPDLSKVHNSDNNNGSDESINNQEVSLLLSANDSYISQAHVLTSISSAPSPSTMSLLSDFEVDTVPAAPTSIAEDNHIVSGRSTTLTTASSTTTSIPSSLMVSTAESSTPQEQIGNSIPSPSSSSSTDSEYSLLHHDASAEQSRKNSLSGVTGFGFQTFPSCSPSISASQLSQDQNGQNQSQSQNQNQDQDEVHEQKNDDEIAVTSPSLSDFVQVGSDHGEDFSALSGNDFGSTRSSNNETPNSASSEAVAMPVNDYEKGEEDKASLQLEPVLSALSAVNTNVGHTSGSTDTIVPAGTDAMAEIDKRLSQSAQQPQPQPQAQELLGSTAANKATDSSLPEPQTYVSPSITVKRAMYRTTVEDAESSSGGEQTSDDQRPGLRNRRRGNERRDYDNVHGSFPTTTGPRMPGAFNVGLDAEIPQYSAAQSTSPSAATAANNPPMEERQCRICLGGADEEDTLGRLISPCLCKGSMKYVHVECLNAWRARSPKRESHYKCDTCKYSFSFRRTSFARYLAHPLTVFILTIIVFATAVFAAGFAMKLLLYLMMDEPHEFIYPVDIDDYDDDELIHLKESVVIFRTPDSLRAVFRIDKTHMVFGSFFVSIIGFLQLLLSTLWMGGGGGVFRIGGFGLGGGRRRGGRGADRQREAGIGGVLMLMILVFGLFKSVYMTYQFVHRVSRRVLAKAEMMVLEVQ</sequence>
<feature type="region of interest" description="Disordered" evidence="4">
    <location>
        <begin position="1"/>
        <end position="30"/>
    </location>
</feature>
<dbReference type="PROSITE" id="PS51292">
    <property type="entry name" value="ZF_RING_CH"/>
    <property type="match status" value="1"/>
</dbReference>
<evidence type="ECO:0000256" key="4">
    <source>
        <dbReference type="SAM" id="MobiDB-lite"/>
    </source>
</evidence>
<keyword evidence="5" id="KW-0812">Transmembrane</keyword>
<evidence type="ECO:0000256" key="2">
    <source>
        <dbReference type="ARBA" id="ARBA00022771"/>
    </source>
</evidence>
<dbReference type="Gene3D" id="3.30.40.10">
    <property type="entry name" value="Zinc/RING finger domain, C3HC4 (zinc finger)"/>
    <property type="match status" value="1"/>
</dbReference>
<feature type="region of interest" description="Disordered" evidence="4">
    <location>
        <begin position="299"/>
        <end position="337"/>
    </location>
</feature>
<dbReference type="RefSeq" id="XP_021884588.1">
    <property type="nucleotide sequence ID" value="XM_022027557.1"/>
</dbReference>
<feature type="region of interest" description="Disordered" evidence="4">
    <location>
        <begin position="250"/>
        <end position="287"/>
    </location>
</feature>
<dbReference type="SMART" id="SM00744">
    <property type="entry name" value="RINGv"/>
    <property type="match status" value="1"/>
</dbReference>